<dbReference type="Pfam" id="PF20152">
    <property type="entry name" value="DUF6534"/>
    <property type="match status" value="1"/>
</dbReference>
<dbReference type="EMBL" id="JARKIF010000012">
    <property type="protein sequence ID" value="KAJ7625985.1"/>
    <property type="molecule type" value="Genomic_DNA"/>
</dbReference>
<feature type="transmembrane region" description="Helical" evidence="2">
    <location>
        <begin position="34"/>
        <end position="54"/>
    </location>
</feature>
<organism evidence="4 5">
    <name type="scientific">Roridomyces roridus</name>
    <dbReference type="NCBI Taxonomy" id="1738132"/>
    <lineage>
        <taxon>Eukaryota</taxon>
        <taxon>Fungi</taxon>
        <taxon>Dikarya</taxon>
        <taxon>Basidiomycota</taxon>
        <taxon>Agaricomycotina</taxon>
        <taxon>Agaricomycetes</taxon>
        <taxon>Agaricomycetidae</taxon>
        <taxon>Agaricales</taxon>
        <taxon>Marasmiineae</taxon>
        <taxon>Mycenaceae</taxon>
        <taxon>Roridomyces</taxon>
    </lineage>
</organism>
<comment type="caution">
    <text evidence="4">The sequence shown here is derived from an EMBL/GenBank/DDBJ whole genome shotgun (WGS) entry which is preliminary data.</text>
</comment>
<evidence type="ECO:0000256" key="1">
    <source>
        <dbReference type="SAM" id="MobiDB-lite"/>
    </source>
</evidence>
<dbReference type="Proteomes" id="UP001221142">
    <property type="component" value="Unassembled WGS sequence"/>
</dbReference>
<feature type="transmembrane region" description="Helical" evidence="2">
    <location>
        <begin position="146"/>
        <end position="170"/>
    </location>
</feature>
<evidence type="ECO:0000259" key="3">
    <source>
        <dbReference type="Pfam" id="PF20152"/>
    </source>
</evidence>
<sequence>MVLELVHTIVVIQDAFTSYGLGFSNVELLTKVRLVFWLVPMTGGLTSLASQYFYAYRIRVLSVTRFMPCTIVTLSTTGSVAAILTGAFVLQVSEVAQIDNTRIKVAAGIWCESSALCDVLIASWMTYHLTRRDTGFRTTHAIISRLVRLIVETGTMTACCAVGAMILFLAFPNQPYYIAAVATLPKLQAIAVLVILNSRMEILGGRGTAMSHDMNSSVRFHGSAVATNGSERPVALVTIAREVFSDAEDEQPVEGKGKEVDQSKVEAI</sequence>
<accession>A0AAD7BNH0</accession>
<dbReference type="InterPro" id="IPR045339">
    <property type="entry name" value="DUF6534"/>
</dbReference>
<feature type="transmembrane region" description="Helical" evidence="2">
    <location>
        <begin position="105"/>
        <end position="125"/>
    </location>
</feature>
<evidence type="ECO:0000313" key="4">
    <source>
        <dbReference type="EMBL" id="KAJ7625985.1"/>
    </source>
</evidence>
<keyword evidence="2" id="KW-1133">Transmembrane helix</keyword>
<feature type="compositionally biased region" description="Basic and acidic residues" evidence="1">
    <location>
        <begin position="253"/>
        <end position="268"/>
    </location>
</feature>
<keyword evidence="2" id="KW-0472">Membrane</keyword>
<feature type="domain" description="DUF6534" evidence="3">
    <location>
        <begin position="114"/>
        <end position="200"/>
    </location>
</feature>
<keyword evidence="5" id="KW-1185">Reference proteome</keyword>
<proteinExistence type="predicted"/>
<dbReference type="PANTHER" id="PTHR40465">
    <property type="entry name" value="CHROMOSOME 1, WHOLE GENOME SHOTGUN SEQUENCE"/>
    <property type="match status" value="1"/>
</dbReference>
<evidence type="ECO:0000313" key="5">
    <source>
        <dbReference type="Proteomes" id="UP001221142"/>
    </source>
</evidence>
<protein>
    <recommendedName>
        <fullName evidence="3">DUF6534 domain-containing protein</fullName>
    </recommendedName>
</protein>
<feature type="region of interest" description="Disordered" evidence="1">
    <location>
        <begin position="247"/>
        <end position="268"/>
    </location>
</feature>
<name>A0AAD7BNH0_9AGAR</name>
<gene>
    <name evidence="4" type="ORF">FB45DRAFT_1030310</name>
</gene>
<feature type="transmembrane region" description="Helical" evidence="2">
    <location>
        <begin position="66"/>
        <end position="93"/>
    </location>
</feature>
<dbReference type="AlphaFoldDB" id="A0AAD7BNH0"/>
<evidence type="ECO:0000256" key="2">
    <source>
        <dbReference type="SAM" id="Phobius"/>
    </source>
</evidence>
<dbReference type="PANTHER" id="PTHR40465:SF1">
    <property type="entry name" value="DUF6534 DOMAIN-CONTAINING PROTEIN"/>
    <property type="match status" value="1"/>
</dbReference>
<feature type="transmembrane region" description="Helical" evidence="2">
    <location>
        <begin position="176"/>
        <end position="196"/>
    </location>
</feature>
<keyword evidence="2" id="KW-0812">Transmembrane</keyword>
<reference evidence="4" key="1">
    <citation type="submission" date="2023-03" db="EMBL/GenBank/DDBJ databases">
        <title>Massive genome expansion in bonnet fungi (Mycena s.s.) driven by repeated elements and novel gene families across ecological guilds.</title>
        <authorList>
            <consortium name="Lawrence Berkeley National Laboratory"/>
            <person name="Harder C.B."/>
            <person name="Miyauchi S."/>
            <person name="Viragh M."/>
            <person name="Kuo A."/>
            <person name="Thoen E."/>
            <person name="Andreopoulos B."/>
            <person name="Lu D."/>
            <person name="Skrede I."/>
            <person name="Drula E."/>
            <person name="Henrissat B."/>
            <person name="Morin E."/>
            <person name="Kohler A."/>
            <person name="Barry K."/>
            <person name="LaButti K."/>
            <person name="Morin E."/>
            <person name="Salamov A."/>
            <person name="Lipzen A."/>
            <person name="Mereny Z."/>
            <person name="Hegedus B."/>
            <person name="Baldrian P."/>
            <person name="Stursova M."/>
            <person name="Weitz H."/>
            <person name="Taylor A."/>
            <person name="Grigoriev I.V."/>
            <person name="Nagy L.G."/>
            <person name="Martin F."/>
            <person name="Kauserud H."/>
        </authorList>
    </citation>
    <scope>NUCLEOTIDE SEQUENCE</scope>
    <source>
        <strain evidence="4">9284</strain>
    </source>
</reference>